<dbReference type="KEGG" id="grl:LPB144_09620"/>
<reference evidence="2 3" key="1">
    <citation type="submission" date="2016-11" db="EMBL/GenBank/DDBJ databases">
        <title>Gramella sp. LPB0144 isolated from marine environment.</title>
        <authorList>
            <person name="Kim E."/>
            <person name="Yi H."/>
        </authorList>
    </citation>
    <scope>NUCLEOTIDE SEQUENCE [LARGE SCALE GENOMIC DNA]</scope>
    <source>
        <strain evidence="2 3">LPB0144</strain>
    </source>
</reference>
<evidence type="ECO:0000256" key="1">
    <source>
        <dbReference type="SAM" id="MobiDB-lite"/>
    </source>
</evidence>
<name>A0A1L3J6B4_9FLAO</name>
<keyword evidence="3" id="KW-1185">Reference proteome</keyword>
<dbReference type="EMBL" id="CP018153">
    <property type="protein sequence ID" value="APG60644.1"/>
    <property type="molecule type" value="Genomic_DNA"/>
</dbReference>
<dbReference type="AlphaFoldDB" id="A0A1L3J6B4"/>
<feature type="region of interest" description="Disordered" evidence="1">
    <location>
        <begin position="84"/>
        <end position="106"/>
    </location>
</feature>
<dbReference type="STRING" id="1913577.LPB144_09620"/>
<gene>
    <name evidence="2" type="ORF">LPB144_09620</name>
</gene>
<protein>
    <submittedName>
        <fullName evidence="2">Uncharacterized protein</fullName>
    </submittedName>
</protein>
<organism evidence="2 3">
    <name type="scientific">Christiangramia salexigens</name>
    <dbReference type="NCBI Taxonomy" id="1913577"/>
    <lineage>
        <taxon>Bacteria</taxon>
        <taxon>Pseudomonadati</taxon>
        <taxon>Bacteroidota</taxon>
        <taxon>Flavobacteriia</taxon>
        <taxon>Flavobacteriales</taxon>
        <taxon>Flavobacteriaceae</taxon>
        <taxon>Christiangramia</taxon>
    </lineage>
</organism>
<accession>A0A1L3J6B4</accession>
<evidence type="ECO:0000313" key="2">
    <source>
        <dbReference type="EMBL" id="APG60644.1"/>
    </source>
</evidence>
<proteinExistence type="predicted"/>
<evidence type="ECO:0000313" key="3">
    <source>
        <dbReference type="Proteomes" id="UP000182510"/>
    </source>
</evidence>
<sequence length="106" mass="12010">MKHQKIFIKKYSVFKNDIYSLTFNLNIKMKKLIFGALALALLISVTSCRNEEKPIEDSMEETEVTEGANLEISPKVEDSIEVEMETEVDSIQTPATEVEQESPAIK</sequence>
<dbReference type="Proteomes" id="UP000182510">
    <property type="component" value="Chromosome"/>
</dbReference>